<gene>
    <name evidence="17" type="ORF">BHF68_02155</name>
</gene>
<dbReference type="InterPro" id="IPR012907">
    <property type="entry name" value="Peptidase_S11_C"/>
</dbReference>
<evidence type="ECO:0000313" key="17">
    <source>
        <dbReference type="EMBL" id="OEF98499.1"/>
    </source>
</evidence>
<evidence type="ECO:0000256" key="7">
    <source>
        <dbReference type="ARBA" id="ARBA00022729"/>
    </source>
</evidence>
<evidence type="ECO:0000256" key="3">
    <source>
        <dbReference type="ARBA" id="ARBA00007164"/>
    </source>
</evidence>
<organism evidence="17 18">
    <name type="scientific">Desulfuribacillus alkaliarsenatis</name>
    <dbReference type="NCBI Taxonomy" id="766136"/>
    <lineage>
        <taxon>Bacteria</taxon>
        <taxon>Bacillati</taxon>
        <taxon>Bacillota</taxon>
        <taxon>Desulfuribacillia</taxon>
        <taxon>Desulfuribacillales</taxon>
        <taxon>Desulfuribacillaceae</taxon>
        <taxon>Desulfuribacillus</taxon>
    </lineage>
</organism>
<evidence type="ECO:0000256" key="12">
    <source>
        <dbReference type="ARBA" id="ARBA00034000"/>
    </source>
</evidence>
<feature type="active site" description="Acyl-ester intermediate" evidence="13">
    <location>
        <position position="66"/>
    </location>
</feature>
<dbReference type="UniPathway" id="UPA00219"/>
<dbReference type="InterPro" id="IPR012338">
    <property type="entry name" value="Beta-lactam/transpept-like"/>
</dbReference>
<dbReference type="GO" id="GO:0008360">
    <property type="term" value="P:regulation of cell shape"/>
    <property type="evidence" value="ECO:0007669"/>
    <property type="project" value="UniProtKB-KW"/>
</dbReference>
<dbReference type="SUPFAM" id="SSF69189">
    <property type="entry name" value="Penicillin-binding protein associated domain"/>
    <property type="match status" value="1"/>
</dbReference>
<dbReference type="STRING" id="766136.BHF68_02155"/>
<keyword evidence="10" id="KW-0573">Peptidoglycan synthesis</keyword>
<dbReference type="InterPro" id="IPR001967">
    <property type="entry name" value="Peptidase_S11_N"/>
</dbReference>
<feature type="binding site" evidence="14">
    <location>
        <position position="229"/>
    </location>
    <ligand>
        <name>substrate</name>
    </ligand>
</feature>
<keyword evidence="6" id="KW-0645">Protease</keyword>
<evidence type="ECO:0000256" key="11">
    <source>
        <dbReference type="ARBA" id="ARBA00023316"/>
    </source>
</evidence>
<evidence type="ECO:0000256" key="8">
    <source>
        <dbReference type="ARBA" id="ARBA00022801"/>
    </source>
</evidence>
<dbReference type="GO" id="GO:0009002">
    <property type="term" value="F:serine-type D-Ala-D-Ala carboxypeptidase activity"/>
    <property type="evidence" value="ECO:0007669"/>
    <property type="project" value="UniProtKB-EC"/>
</dbReference>
<comment type="pathway">
    <text evidence="2">Cell wall biogenesis; peptidoglycan biosynthesis.</text>
</comment>
<comment type="function">
    <text evidence="1">Removes C-terminal D-alanyl residues from sugar-peptide cell wall precursors.</text>
</comment>
<proteinExistence type="inferred from homology"/>
<evidence type="ECO:0000256" key="5">
    <source>
        <dbReference type="ARBA" id="ARBA00022645"/>
    </source>
</evidence>
<evidence type="ECO:0000256" key="14">
    <source>
        <dbReference type="PIRSR" id="PIRSR618044-2"/>
    </source>
</evidence>
<evidence type="ECO:0000256" key="2">
    <source>
        <dbReference type="ARBA" id="ARBA00004752"/>
    </source>
</evidence>
<comment type="caution">
    <text evidence="17">The sequence shown here is derived from an EMBL/GenBank/DDBJ whole genome shotgun (WGS) entry which is preliminary data.</text>
</comment>
<dbReference type="PANTHER" id="PTHR21581:SF33">
    <property type="entry name" value="D-ALANYL-D-ALANINE CARBOXYPEPTIDASE DACB"/>
    <property type="match status" value="1"/>
</dbReference>
<sequence>MNGYKLYTPCKKVISIIIITCLLTISFKPMVVAAVSISAETAVLVDVETGRVLYSKNADKQMKIASLTKIMTAILAIENADLDDKVKTSKNAFGVEGSSIYLKLNEKMKLHDMLYGLMLRSGNDAATAIAEHVSGSMDEFAELMNKKALELGMNGTMFSNSHGLDWGEGNYSTANDMGKLLAYSLRNPVFKEIVSTKVKKVPWEGESYDRVFYNKNKMLSLYPGGDGVKTGYTKRAGRCLASSASKDDWQLATIVLNAPDWWRDSARLLDYGFETYHRHHVVEIETPLQEIIVINGQADAINVVAKKRIYYPIIEGEENDFTYAWELPTTIKAPVAKDEHIGDVIIDFQGEKIARIPLYSDTEVKRLGFFERLRNFFR</sequence>
<dbReference type="Proteomes" id="UP000094296">
    <property type="component" value="Unassembled WGS sequence"/>
</dbReference>
<reference evidence="17 18" key="1">
    <citation type="submission" date="2016-09" db="EMBL/GenBank/DDBJ databases">
        <title>Draft genome sequence for the type strain of Desulfuribacillus alkaliarsenatis AHT28, an obligately anaerobic, sulfidogenic bacterium isolated from Russian soda lake sediments.</title>
        <authorList>
            <person name="Abin C.A."/>
            <person name="Hollibaugh J.T."/>
        </authorList>
    </citation>
    <scope>NUCLEOTIDE SEQUENCE [LARGE SCALE GENOMIC DNA]</scope>
    <source>
        <strain evidence="17 18">AHT28</strain>
    </source>
</reference>
<dbReference type="GO" id="GO:0071555">
    <property type="term" value="P:cell wall organization"/>
    <property type="evidence" value="ECO:0007669"/>
    <property type="project" value="UniProtKB-KW"/>
</dbReference>
<dbReference type="AlphaFoldDB" id="A0A1E5G5W3"/>
<dbReference type="GO" id="GO:0006508">
    <property type="term" value="P:proteolysis"/>
    <property type="evidence" value="ECO:0007669"/>
    <property type="project" value="UniProtKB-KW"/>
</dbReference>
<evidence type="ECO:0000313" key="18">
    <source>
        <dbReference type="Proteomes" id="UP000094296"/>
    </source>
</evidence>
<feature type="active site" description="Proton acceptor" evidence="13">
    <location>
        <position position="69"/>
    </location>
</feature>
<dbReference type="InterPro" id="IPR015956">
    <property type="entry name" value="Peniciliin-bd_prot_C_sf"/>
</dbReference>
<dbReference type="Gene3D" id="3.40.710.10">
    <property type="entry name" value="DD-peptidase/beta-lactamase superfamily"/>
    <property type="match status" value="1"/>
</dbReference>
<accession>A0A1E5G5W3</accession>
<protein>
    <recommendedName>
        <fullName evidence="4">serine-type D-Ala-D-Ala carboxypeptidase</fullName>
        <ecNumber evidence="4">3.4.16.4</ecNumber>
    </recommendedName>
</protein>
<keyword evidence="18" id="KW-1185">Reference proteome</keyword>
<evidence type="ECO:0000256" key="10">
    <source>
        <dbReference type="ARBA" id="ARBA00022984"/>
    </source>
</evidence>
<keyword evidence="7" id="KW-0732">Signal</keyword>
<dbReference type="PANTHER" id="PTHR21581">
    <property type="entry name" value="D-ALANYL-D-ALANINE CARBOXYPEPTIDASE"/>
    <property type="match status" value="1"/>
</dbReference>
<comment type="catalytic activity">
    <reaction evidence="12">
        <text>Preferential cleavage: (Ac)2-L-Lys-D-Ala-|-D-Ala. Also transpeptidation of peptidyl-alanyl moieties that are N-acyl substituents of D-alanine.</text>
        <dbReference type="EC" id="3.4.16.4"/>
    </reaction>
</comment>
<dbReference type="Pfam" id="PF00768">
    <property type="entry name" value="Peptidase_S11"/>
    <property type="match status" value="1"/>
</dbReference>
<dbReference type="Pfam" id="PF07943">
    <property type="entry name" value="PBP5_C"/>
    <property type="match status" value="1"/>
</dbReference>
<evidence type="ECO:0000256" key="4">
    <source>
        <dbReference type="ARBA" id="ARBA00012448"/>
    </source>
</evidence>
<dbReference type="InterPro" id="IPR018044">
    <property type="entry name" value="Peptidase_S11"/>
</dbReference>
<dbReference type="EC" id="3.4.16.4" evidence="4"/>
<dbReference type="EMBL" id="MIJE01000001">
    <property type="protein sequence ID" value="OEF98499.1"/>
    <property type="molecule type" value="Genomic_DNA"/>
</dbReference>
<keyword evidence="8" id="KW-0378">Hydrolase</keyword>
<evidence type="ECO:0000256" key="15">
    <source>
        <dbReference type="RuleBase" id="RU004016"/>
    </source>
</evidence>
<name>A0A1E5G5W3_9FIRM</name>
<keyword evidence="5" id="KW-0121">Carboxypeptidase</keyword>
<feature type="domain" description="Peptidase S11 D-Ala-D-Ala carboxypeptidase A C-terminal" evidence="16">
    <location>
        <begin position="276"/>
        <end position="366"/>
    </location>
</feature>
<evidence type="ECO:0000256" key="9">
    <source>
        <dbReference type="ARBA" id="ARBA00022960"/>
    </source>
</evidence>
<keyword evidence="11" id="KW-0961">Cell wall biogenesis/degradation</keyword>
<dbReference type="Gene3D" id="2.60.410.10">
    <property type="entry name" value="D-Ala-D-Ala carboxypeptidase, C-terminal domain"/>
    <property type="match status" value="1"/>
</dbReference>
<dbReference type="GO" id="GO:0009252">
    <property type="term" value="P:peptidoglycan biosynthetic process"/>
    <property type="evidence" value="ECO:0007669"/>
    <property type="project" value="UniProtKB-UniPathway"/>
</dbReference>
<dbReference type="InterPro" id="IPR037167">
    <property type="entry name" value="Peptidase_S11_C_sf"/>
</dbReference>
<dbReference type="RefSeq" id="WP_069641991.1">
    <property type="nucleotide sequence ID" value="NZ_MIJE01000001.1"/>
</dbReference>
<keyword evidence="9" id="KW-0133">Cell shape</keyword>
<comment type="similarity">
    <text evidence="3 15">Belongs to the peptidase S11 family.</text>
</comment>
<evidence type="ECO:0000256" key="6">
    <source>
        <dbReference type="ARBA" id="ARBA00022670"/>
    </source>
</evidence>
<evidence type="ECO:0000256" key="13">
    <source>
        <dbReference type="PIRSR" id="PIRSR618044-1"/>
    </source>
</evidence>
<evidence type="ECO:0000259" key="16">
    <source>
        <dbReference type="SMART" id="SM00936"/>
    </source>
</evidence>
<dbReference type="SMART" id="SM00936">
    <property type="entry name" value="PBP5_C"/>
    <property type="match status" value="1"/>
</dbReference>
<feature type="active site" evidence="13">
    <location>
        <position position="121"/>
    </location>
</feature>
<dbReference type="SUPFAM" id="SSF56601">
    <property type="entry name" value="beta-lactamase/transpeptidase-like"/>
    <property type="match status" value="1"/>
</dbReference>
<evidence type="ECO:0000256" key="1">
    <source>
        <dbReference type="ARBA" id="ARBA00003217"/>
    </source>
</evidence>
<dbReference type="PRINTS" id="PR00725">
    <property type="entry name" value="DADACBPTASE1"/>
</dbReference>